<evidence type="ECO:0000313" key="4">
    <source>
        <dbReference type="Proteomes" id="UP000037688"/>
    </source>
</evidence>
<comment type="similarity">
    <text evidence="1">Belongs to the short-chain dehydrogenases/reductases (SDR) family.</text>
</comment>
<name>A0A0N0C3N9_9BACL</name>
<dbReference type="PRINTS" id="PR00080">
    <property type="entry name" value="SDRFAMILY"/>
</dbReference>
<evidence type="ECO:0000256" key="2">
    <source>
        <dbReference type="ARBA" id="ARBA00023002"/>
    </source>
</evidence>
<sequence>MDMGLRGKKALVLASSRGLGKAVAAQLAAEGTDVMLASRSEEKLAVVKQELLALGGGGCVEYCATDVTSKQDIDALIRKTGELFGQIDILVNNSGGPPSGTFESLTDEDWERAFELNVLSYVRLIRGALPYMKENGGHIVNIASTSVKQPIPGLILSNTFRTGVFGLAKTLSQELAPYGILINTVAPGRIGTDRIHELDAARAEQNGMSEEEVAEQFRKEIPLGRYGQPEEFAKAVVFLLSGANTYITGTSLVVDGGMVRAL</sequence>
<dbReference type="SUPFAM" id="SSF51735">
    <property type="entry name" value="NAD(P)-binding Rossmann-fold domains"/>
    <property type="match status" value="1"/>
</dbReference>
<proteinExistence type="inferred from homology"/>
<protein>
    <submittedName>
        <fullName evidence="3">3-oxoacyl-ACP reductase</fullName>
    </submittedName>
</protein>
<dbReference type="RefSeq" id="WP_053782808.1">
    <property type="nucleotide sequence ID" value="NZ_LITU01000070.1"/>
</dbReference>
<organism evidence="3 4">
    <name type="scientific">Paenibacillus xylanivorans</name>
    <dbReference type="NCBI Taxonomy" id="1705561"/>
    <lineage>
        <taxon>Bacteria</taxon>
        <taxon>Bacillati</taxon>
        <taxon>Bacillota</taxon>
        <taxon>Bacilli</taxon>
        <taxon>Bacillales</taxon>
        <taxon>Paenibacillaceae</taxon>
        <taxon>Paenibacillus</taxon>
    </lineage>
</organism>
<dbReference type="PRINTS" id="PR00081">
    <property type="entry name" value="GDHRDH"/>
</dbReference>
<gene>
    <name evidence="3" type="ORF">AMS66_21990</name>
</gene>
<dbReference type="PANTHER" id="PTHR42879:SF6">
    <property type="entry name" value="NADPH-DEPENDENT REDUCTASE BACG"/>
    <property type="match status" value="1"/>
</dbReference>
<dbReference type="Gene3D" id="3.40.50.720">
    <property type="entry name" value="NAD(P)-binding Rossmann-like Domain"/>
    <property type="match status" value="1"/>
</dbReference>
<dbReference type="PATRIC" id="fig|1705561.3.peg.4594"/>
<dbReference type="FunFam" id="3.40.50.720:FF:000084">
    <property type="entry name" value="Short-chain dehydrogenase reductase"/>
    <property type="match status" value="1"/>
</dbReference>
<reference evidence="3 4" key="1">
    <citation type="submission" date="2015-08" db="EMBL/GenBank/DDBJ databases">
        <title>Draft genome sequence of cellulolytic and xylanolytic Paenibacillus sp. A59, isolated from a decaying forest soil from Patagonia, Argentina.</title>
        <authorList>
            <person name="Ghio S."/>
            <person name="Caceres A.M."/>
            <person name="Talia P."/>
            <person name="Grasso D."/>
            <person name="Campos E."/>
        </authorList>
    </citation>
    <scope>NUCLEOTIDE SEQUENCE [LARGE SCALE GENOMIC DNA]</scope>
    <source>
        <strain evidence="3 4">A59</strain>
    </source>
</reference>
<dbReference type="Pfam" id="PF13561">
    <property type="entry name" value="adh_short_C2"/>
    <property type="match status" value="1"/>
</dbReference>
<evidence type="ECO:0000256" key="1">
    <source>
        <dbReference type="ARBA" id="ARBA00006484"/>
    </source>
</evidence>
<dbReference type="AlphaFoldDB" id="A0A0N0C3N9"/>
<dbReference type="InterPro" id="IPR036291">
    <property type="entry name" value="NAD(P)-bd_dom_sf"/>
</dbReference>
<evidence type="ECO:0000313" key="3">
    <source>
        <dbReference type="EMBL" id="KOY14617.1"/>
    </source>
</evidence>
<keyword evidence="4" id="KW-1185">Reference proteome</keyword>
<dbReference type="GO" id="GO:0016491">
    <property type="term" value="F:oxidoreductase activity"/>
    <property type="evidence" value="ECO:0007669"/>
    <property type="project" value="UniProtKB-KW"/>
</dbReference>
<dbReference type="CDD" id="cd05344">
    <property type="entry name" value="BKR_like_SDR_like"/>
    <property type="match status" value="1"/>
</dbReference>
<dbReference type="EMBL" id="LITU01000070">
    <property type="protein sequence ID" value="KOY14617.1"/>
    <property type="molecule type" value="Genomic_DNA"/>
</dbReference>
<dbReference type="InterPro" id="IPR050259">
    <property type="entry name" value="SDR"/>
</dbReference>
<dbReference type="OrthoDB" id="9803333at2"/>
<accession>A0A0N0C3N9</accession>
<dbReference type="Proteomes" id="UP000037688">
    <property type="component" value="Unassembled WGS sequence"/>
</dbReference>
<keyword evidence="2" id="KW-0560">Oxidoreductase</keyword>
<dbReference type="PANTHER" id="PTHR42879">
    <property type="entry name" value="3-OXOACYL-(ACYL-CARRIER-PROTEIN) REDUCTASE"/>
    <property type="match status" value="1"/>
</dbReference>
<dbReference type="GO" id="GO:0008206">
    <property type="term" value="P:bile acid metabolic process"/>
    <property type="evidence" value="ECO:0007669"/>
    <property type="project" value="UniProtKB-ARBA"/>
</dbReference>
<dbReference type="InterPro" id="IPR002347">
    <property type="entry name" value="SDR_fam"/>
</dbReference>
<comment type="caution">
    <text evidence="3">The sequence shown here is derived from an EMBL/GenBank/DDBJ whole genome shotgun (WGS) entry which is preliminary data.</text>
</comment>